<evidence type="ECO:0000256" key="7">
    <source>
        <dbReference type="ARBA" id="ARBA00022723"/>
    </source>
</evidence>
<dbReference type="SUPFAM" id="SSF81653">
    <property type="entry name" value="Calcium ATPase, transduction domain A"/>
    <property type="match status" value="1"/>
</dbReference>
<feature type="transmembrane region" description="Helical" evidence="15">
    <location>
        <begin position="212"/>
        <end position="229"/>
    </location>
</feature>
<evidence type="ECO:0000256" key="12">
    <source>
        <dbReference type="ARBA" id="ARBA00022989"/>
    </source>
</evidence>
<dbReference type="Pfam" id="PF00122">
    <property type="entry name" value="E1-E2_ATPase"/>
    <property type="match status" value="1"/>
</dbReference>
<dbReference type="InterPro" id="IPR008250">
    <property type="entry name" value="ATPase_P-typ_transduc_dom_A_sf"/>
</dbReference>
<evidence type="ECO:0000313" key="18">
    <source>
        <dbReference type="Proteomes" id="UP000217076"/>
    </source>
</evidence>
<dbReference type="PANTHER" id="PTHR43520:SF5">
    <property type="entry name" value="CATION-TRANSPORTING P-TYPE ATPASE-RELATED"/>
    <property type="match status" value="1"/>
</dbReference>
<evidence type="ECO:0000256" key="9">
    <source>
        <dbReference type="ARBA" id="ARBA00022840"/>
    </source>
</evidence>
<dbReference type="InterPro" id="IPR001757">
    <property type="entry name" value="P_typ_ATPase"/>
</dbReference>
<dbReference type="PROSITE" id="PS50846">
    <property type="entry name" value="HMA_2"/>
    <property type="match status" value="1"/>
</dbReference>
<dbReference type="Pfam" id="PF00403">
    <property type="entry name" value="HMA"/>
    <property type="match status" value="1"/>
</dbReference>
<sequence>MAPAEAAADPLPSGAPAAVCRHCGAPAPAGAAFCCPGCAAAHELIQGLGLDAYYDRRCLDPAVAPLIPDPEEIEADLSALVRPDGTEPDGTARWRLDLMVEGISCAACVWLIERLLARHPAVRQGRVNMTTRRLAVVWVGRAEDAAAILAPLRRVGYRLAPYDPGRLGAATRAHEKTLLKAMAVAGFAAANIMLFSVSVWFGVDMDPATRDLMHWVSALIAVPAVGYAIRPFAGPAVAGLKGGRMTMDLPITLAVLLATAMSLWELATHGAHVYFDSAVSLLFFLLIGRFLDSRARGRARATAEQLLTLNAGTVTVLAEDGSRRQLLPERVTPGMTVLLAAGQRAGVDGRVVAGRAHLDDSLISGETVPRPVGPGDAVHAGTLALDGALTLSVAAAGEDTLLAEIVRLMETAEQGRARYVALADRVARLYAPVVHLLGLLTFLGWWGLGGLGWQPALLNGIAVLIVTCPCALGLAVPAVQVMASGRLLKGGVLLKSATALERLATVDTVVLDKTGTLTLGRPTLREDGVDPGVVARAAALAAASRHPLARALAAARPQVAPAPEVREVPGAGLVAGQGAGGPGGERRLGSRAHVGVADARPAEGPELWFAEPGWPAVRFTFTDPLRPDAPAVIAGLKARGLAVEMLSGDRPETVARIAAEAGIEVFQGGLTPAGKTARLAELAARGHRVLMVGDGLNDAPALAAAHVSLSPTSAADLSQTAADAVFQGRRLAPVLEALAVARRADRLVRQNIGLSFTYNALTVPLAVAGLVTPLVAALAMSASSVVVILNALRLGRTRRLDPGPGAG</sequence>
<keyword evidence="12 15" id="KW-1133">Transmembrane helix</keyword>
<dbReference type="SUPFAM" id="SSF55008">
    <property type="entry name" value="HMA, heavy metal-associated domain"/>
    <property type="match status" value="1"/>
</dbReference>
<comment type="similarity">
    <text evidence="2 15">Belongs to the cation transport ATPase (P-type) (TC 3.A.3) family. Type IB subfamily.</text>
</comment>
<dbReference type="InterPro" id="IPR023299">
    <property type="entry name" value="ATPase_P-typ_cyto_dom_N"/>
</dbReference>
<evidence type="ECO:0000256" key="6">
    <source>
        <dbReference type="ARBA" id="ARBA00022692"/>
    </source>
</evidence>
<dbReference type="Gene3D" id="2.70.150.10">
    <property type="entry name" value="Calcium-transporting ATPase, cytoplasmic transduction domain A"/>
    <property type="match status" value="1"/>
</dbReference>
<keyword evidence="13" id="KW-0406">Ion transport</keyword>
<dbReference type="GO" id="GO:0005507">
    <property type="term" value="F:copper ion binding"/>
    <property type="evidence" value="ECO:0007669"/>
    <property type="project" value="TreeGrafter"/>
</dbReference>
<dbReference type="STRING" id="83401.SAMN05421742_102268"/>
<feature type="transmembrane region" description="Helical" evidence="15">
    <location>
        <begin position="774"/>
        <end position="792"/>
    </location>
</feature>
<organism evidence="17 18">
    <name type="scientific">Roseospirillum parvum</name>
    <dbReference type="NCBI Taxonomy" id="83401"/>
    <lineage>
        <taxon>Bacteria</taxon>
        <taxon>Pseudomonadati</taxon>
        <taxon>Pseudomonadota</taxon>
        <taxon>Alphaproteobacteria</taxon>
        <taxon>Rhodospirillales</taxon>
        <taxon>Rhodospirillaceae</taxon>
        <taxon>Roseospirillum</taxon>
    </lineage>
</organism>
<dbReference type="Pfam" id="PF00702">
    <property type="entry name" value="Hydrolase"/>
    <property type="match status" value="1"/>
</dbReference>
<keyword evidence="18" id="KW-1185">Reference proteome</keyword>
<feature type="transmembrane region" description="Helical" evidence="15">
    <location>
        <begin position="181"/>
        <end position="200"/>
    </location>
</feature>
<dbReference type="Gene3D" id="3.40.1110.10">
    <property type="entry name" value="Calcium-transporting ATPase, cytoplasmic domain N"/>
    <property type="match status" value="1"/>
</dbReference>
<dbReference type="NCBIfam" id="TIGR01512">
    <property type="entry name" value="ATPase-IB2_Cd"/>
    <property type="match status" value="1"/>
</dbReference>
<dbReference type="GO" id="GO:0043682">
    <property type="term" value="F:P-type divalent copper transporter activity"/>
    <property type="evidence" value="ECO:0007669"/>
    <property type="project" value="TreeGrafter"/>
</dbReference>
<dbReference type="EMBL" id="FNCV01000002">
    <property type="protein sequence ID" value="SDG73551.1"/>
    <property type="molecule type" value="Genomic_DNA"/>
</dbReference>
<evidence type="ECO:0000256" key="10">
    <source>
        <dbReference type="ARBA" id="ARBA00022842"/>
    </source>
</evidence>
<dbReference type="NCBIfam" id="TIGR01525">
    <property type="entry name" value="ATPase-IB_hvy"/>
    <property type="match status" value="1"/>
</dbReference>
<feature type="domain" description="HMA" evidence="16">
    <location>
        <begin position="94"/>
        <end position="160"/>
    </location>
</feature>
<proteinExistence type="inferred from homology"/>
<feature type="transmembrane region" description="Helical" evidence="15">
    <location>
        <begin position="249"/>
        <end position="267"/>
    </location>
</feature>
<reference evidence="18" key="1">
    <citation type="submission" date="2016-10" db="EMBL/GenBank/DDBJ databases">
        <authorList>
            <person name="Varghese N."/>
            <person name="Submissions S."/>
        </authorList>
    </citation>
    <scope>NUCLEOTIDE SEQUENCE [LARGE SCALE GENOMIC DNA]</scope>
    <source>
        <strain evidence="18">930I</strain>
    </source>
</reference>
<evidence type="ECO:0000256" key="1">
    <source>
        <dbReference type="ARBA" id="ARBA00004651"/>
    </source>
</evidence>
<dbReference type="InterPro" id="IPR059000">
    <property type="entry name" value="ATPase_P-type_domA"/>
</dbReference>
<dbReference type="Gene3D" id="3.30.70.100">
    <property type="match status" value="1"/>
</dbReference>
<dbReference type="InterPro" id="IPR006121">
    <property type="entry name" value="HMA_dom"/>
</dbReference>
<accession>A0A1G7WNL8</accession>
<evidence type="ECO:0000256" key="2">
    <source>
        <dbReference type="ARBA" id="ARBA00006024"/>
    </source>
</evidence>
<evidence type="ECO:0000256" key="15">
    <source>
        <dbReference type="RuleBase" id="RU362081"/>
    </source>
</evidence>
<dbReference type="InterPro" id="IPR018303">
    <property type="entry name" value="ATPase_P-typ_P_site"/>
</dbReference>
<dbReference type="GO" id="GO:0005524">
    <property type="term" value="F:ATP binding"/>
    <property type="evidence" value="ECO:0007669"/>
    <property type="project" value="UniProtKB-UniRule"/>
</dbReference>
<dbReference type="PANTHER" id="PTHR43520">
    <property type="entry name" value="ATP7, ISOFORM B"/>
    <property type="match status" value="1"/>
</dbReference>
<dbReference type="InterPro" id="IPR036412">
    <property type="entry name" value="HAD-like_sf"/>
</dbReference>
<dbReference type="GO" id="GO:0055070">
    <property type="term" value="P:copper ion homeostasis"/>
    <property type="evidence" value="ECO:0007669"/>
    <property type="project" value="TreeGrafter"/>
</dbReference>
<dbReference type="PRINTS" id="PR00119">
    <property type="entry name" value="CATATPASE"/>
</dbReference>
<dbReference type="SUPFAM" id="SSF81665">
    <property type="entry name" value="Calcium ATPase, transmembrane domain M"/>
    <property type="match status" value="1"/>
</dbReference>
<keyword evidence="6 15" id="KW-0812">Transmembrane</keyword>
<dbReference type="OrthoDB" id="391538at2"/>
<feature type="transmembrane region" description="Helical" evidence="15">
    <location>
        <begin position="752"/>
        <end position="768"/>
    </location>
</feature>
<feature type="transmembrane region" description="Helical" evidence="15">
    <location>
        <begin position="429"/>
        <end position="448"/>
    </location>
</feature>
<dbReference type="InterPro" id="IPR036163">
    <property type="entry name" value="HMA_dom_sf"/>
</dbReference>
<dbReference type="NCBIfam" id="TIGR01494">
    <property type="entry name" value="ATPase_P-type"/>
    <property type="match status" value="2"/>
</dbReference>
<name>A0A1G7WNL8_9PROT</name>
<dbReference type="RefSeq" id="WP_092616013.1">
    <property type="nucleotide sequence ID" value="NZ_FNCV01000002.1"/>
</dbReference>
<dbReference type="AlphaFoldDB" id="A0A1G7WNL8"/>
<evidence type="ECO:0000256" key="13">
    <source>
        <dbReference type="ARBA" id="ARBA00023065"/>
    </source>
</evidence>
<feature type="transmembrane region" description="Helical" evidence="15">
    <location>
        <begin position="460"/>
        <end position="479"/>
    </location>
</feature>
<evidence type="ECO:0000256" key="14">
    <source>
        <dbReference type="ARBA" id="ARBA00023136"/>
    </source>
</evidence>
<evidence type="ECO:0000256" key="5">
    <source>
        <dbReference type="ARBA" id="ARBA00022553"/>
    </source>
</evidence>
<keyword evidence="7 15" id="KW-0479">Metal-binding</keyword>
<keyword evidence="10" id="KW-0460">Magnesium</keyword>
<keyword evidence="14 15" id="KW-0472">Membrane</keyword>
<evidence type="ECO:0000313" key="17">
    <source>
        <dbReference type="EMBL" id="SDG73551.1"/>
    </source>
</evidence>
<protein>
    <submittedName>
        <fullName evidence="17">Cu2+-exporting ATPase</fullName>
    </submittedName>
</protein>
<gene>
    <name evidence="17" type="ORF">SAMN05421742_102268</name>
</gene>
<evidence type="ECO:0000256" key="8">
    <source>
        <dbReference type="ARBA" id="ARBA00022741"/>
    </source>
</evidence>
<keyword evidence="9 15" id="KW-0067">ATP-binding</keyword>
<dbReference type="GO" id="GO:0005886">
    <property type="term" value="C:plasma membrane"/>
    <property type="evidence" value="ECO:0007669"/>
    <property type="project" value="UniProtKB-SubCell"/>
</dbReference>
<dbReference type="InterPro" id="IPR023214">
    <property type="entry name" value="HAD_sf"/>
</dbReference>
<dbReference type="PROSITE" id="PS00154">
    <property type="entry name" value="ATPASE_E1_E2"/>
    <property type="match status" value="1"/>
</dbReference>
<dbReference type="SUPFAM" id="SSF56784">
    <property type="entry name" value="HAD-like"/>
    <property type="match status" value="1"/>
</dbReference>
<keyword evidence="5" id="KW-0597">Phosphoprotein</keyword>
<feature type="transmembrane region" description="Helical" evidence="15">
    <location>
        <begin position="273"/>
        <end position="291"/>
    </location>
</feature>
<dbReference type="InterPro" id="IPR027256">
    <property type="entry name" value="P-typ_ATPase_IB"/>
</dbReference>
<dbReference type="NCBIfam" id="TIGR01511">
    <property type="entry name" value="ATPase-IB1_Cu"/>
    <property type="match status" value="1"/>
</dbReference>
<dbReference type="Gene3D" id="3.40.50.1000">
    <property type="entry name" value="HAD superfamily/HAD-like"/>
    <property type="match status" value="1"/>
</dbReference>
<keyword evidence="8 15" id="KW-0547">Nucleotide-binding</keyword>
<dbReference type="InterPro" id="IPR023298">
    <property type="entry name" value="ATPase_P-typ_TM_dom_sf"/>
</dbReference>
<evidence type="ECO:0000259" key="16">
    <source>
        <dbReference type="PROSITE" id="PS50846"/>
    </source>
</evidence>
<evidence type="ECO:0000256" key="11">
    <source>
        <dbReference type="ARBA" id="ARBA00022967"/>
    </source>
</evidence>
<comment type="subcellular location">
    <subcellularLocation>
        <location evidence="1">Cell membrane</location>
        <topology evidence="1">Multi-pass membrane protein</topology>
    </subcellularLocation>
</comment>
<keyword evidence="4 15" id="KW-1003">Cell membrane</keyword>
<dbReference type="GO" id="GO:0016887">
    <property type="term" value="F:ATP hydrolysis activity"/>
    <property type="evidence" value="ECO:0007669"/>
    <property type="project" value="InterPro"/>
</dbReference>
<evidence type="ECO:0000256" key="4">
    <source>
        <dbReference type="ARBA" id="ARBA00022475"/>
    </source>
</evidence>
<keyword evidence="11" id="KW-1278">Translocase</keyword>
<evidence type="ECO:0000256" key="3">
    <source>
        <dbReference type="ARBA" id="ARBA00022448"/>
    </source>
</evidence>
<keyword evidence="3" id="KW-0813">Transport</keyword>
<dbReference type="Proteomes" id="UP000217076">
    <property type="component" value="Unassembled WGS sequence"/>
</dbReference>
<dbReference type="CDD" id="cd00371">
    <property type="entry name" value="HMA"/>
    <property type="match status" value="1"/>
</dbReference>